<keyword evidence="2" id="KW-1185">Reference proteome</keyword>
<gene>
    <name evidence="1" type="ORF">L1987_49056</name>
</gene>
<evidence type="ECO:0000313" key="2">
    <source>
        <dbReference type="Proteomes" id="UP001056120"/>
    </source>
</evidence>
<sequence length="875" mass="97758">MTFMYTTYHHTPSSSNSSNLQYVETAMISSTTNCHIISLCTFLVCCSARDNITTGEFIIDGLGYLESPGMKFRMGFFPHGNGNTSEVRRYVGIWYTMDPKTVVWVANRDNPVLDSNGFLTVAKDGNFKVLNKDQPAYFNTTIEGAPLTALKLLDTGNVVLINVASGSILWQSFETPTDTLLPGMIMGTNMPLISWKSITDPGSGSFEFQQDQGTAQYSILNGSTKFLWKSGKMSTNSFDENQIFSKAFNLLSNTTTQKRNIVLRNGTRSSETYTVVDPNSSCLRGFEPKSLDDLTIGCKRTSEICEKSTIKDTFINMTMISMDDPTLRFFETNNESECIKECLKDCVCLAYAYSSQDEGGILDPSRKNTQGCWFWDTEPNNLKGKGTHNISFRVSNSDTSKEPSIDTPSEQPKTEGKSSSSKRVLAIYIVASVLVLSLFCSISYISYKRLANRRDKSQNNIEFMSHNTRTHVNELLHLDHSKEEDREGINVPYFELESIIAATDDFSEENQLRQGGFGPVYKGKLPGGQEIAVKSGYMSPEYALDGMFSNKSDVFSFGVLLLEIVSGKRNTGFYQSQKTISLLGHFPSKFVSNELKDMIVEVLVSRDNITTGEFIIDGLGYLESPGMKFRMGFFPHGNANTLEVRRYPHISGDEVLTSLKLLDTGNVVLINVASRYILWQSFETPTDTFLPGMIMGTNMTLTSWKGVTDPGFGSFMFQQEEGTTQYSILNGSTKFLWKSGKMSTNSFGENQIFSKALNLLSNITTQTRNIIILTKRNGTGSWNGTRSSETYTVVDPYSRLVMGHLGKLQYLTWSNVNSQWQWITEWEEPKDDCSSYRVCGPFGMCGRNNDSSCSCLRGFEPKSLDDLTIGCKRTS</sequence>
<dbReference type="Proteomes" id="UP001056120">
    <property type="component" value="Linkage Group LG16"/>
</dbReference>
<protein>
    <submittedName>
        <fullName evidence="1">Uncharacterized protein</fullName>
    </submittedName>
</protein>
<dbReference type="EMBL" id="CM042033">
    <property type="protein sequence ID" value="KAI3774498.1"/>
    <property type="molecule type" value="Genomic_DNA"/>
</dbReference>
<organism evidence="1 2">
    <name type="scientific">Smallanthus sonchifolius</name>
    <dbReference type="NCBI Taxonomy" id="185202"/>
    <lineage>
        <taxon>Eukaryota</taxon>
        <taxon>Viridiplantae</taxon>
        <taxon>Streptophyta</taxon>
        <taxon>Embryophyta</taxon>
        <taxon>Tracheophyta</taxon>
        <taxon>Spermatophyta</taxon>
        <taxon>Magnoliopsida</taxon>
        <taxon>eudicotyledons</taxon>
        <taxon>Gunneridae</taxon>
        <taxon>Pentapetalae</taxon>
        <taxon>asterids</taxon>
        <taxon>campanulids</taxon>
        <taxon>Asterales</taxon>
        <taxon>Asteraceae</taxon>
        <taxon>Asteroideae</taxon>
        <taxon>Heliantheae alliance</taxon>
        <taxon>Millerieae</taxon>
        <taxon>Smallanthus</taxon>
    </lineage>
</organism>
<evidence type="ECO:0000313" key="1">
    <source>
        <dbReference type="EMBL" id="KAI3774498.1"/>
    </source>
</evidence>
<proteinExistence type="predicted"/>
<name>A0ACB9FUP6_9ASTR</name>
<reference evidence="1 2" key="2">
    <citation type="journal article" date="2022" name="Mol. Ecol. Resour.">
        <title>The genomes of chicory, endive, great burdock and yacon provide insights into Asteraceae paleo-polyploidization history and plant inulin production.</title>
        <authorList>
            <person name="Fan W."/>
            <person name="Wang S."/>
            <person name="Wang H."/>
            <person name="Wang A."/>
            <person name="Jiang F."/>
            <person name="Liu H."/>
            <person name="Zhao H."/>
            <person name="Xu D."/>
            <person name="Zhang Y."/>
        </authorList>
    </citation>
    <scope>NUCLEOTIDE SEQUENCE [LARGE SCALE GENOMIC DNA]</scope>
    <source>
        <strain evidence="2">cv. Yunnan</strain>
        <tissue evidence="1">Leaves</tissue>
    </source>
</reference>
<accession>A0ACB9FUP6</accession>
<reference evidence="2" key="1">
    <citation type="journal article" date="2022" name="Mol. Ecol. Resour.">
        <title>The genomes of chicory, endive, great burdock and yacon provide insights into Asteraceae palaeo-polyploidization history and plant inulin production.</title>
        <authorList>
            <person name="Fan W."/>
            <person name="Wang S."/>
            <person name="Wang H."/>
            <person name="Wang A."/>
            <person name="Jiang F."/>
            <person name="Liu H."/>
            <person name="Zhao H."/>
            <person name="Xu D."/>
            <person name="Zhang Y."/>
        </authorList>
    </citation>
    <scope>NUCLEOTIDE SEQUENCE [LARGE SCALE GENOMIC DNA]</scope>
    <source>
        <strain evidence="2">cv. Yunnan</strain>
    </source>
</reference>
<comment type="caution">
    <text evidence="1">The sequence shown here is derived from an EMBL/GenBank/DDBJ whole genome shotgun (WGS) entry which is preliminary data.</text>
</comment>